<organism evidence="2 3">
    <name type="scientific">Catagonus wagneri</name>
    <name type="common">Chacoan peccary</name>
    <dbReference type="NCBI Taxonomy" id="51154"/>
    <lineage>
        <taxon>Eukaryota</taxon>
        <taxon>Metazoa</taxon>
        <taxon>Chordata</taxon>
        <taxon>Craniata</taxon>
        <taxon>Vertebrata</taxon>
        <taxon>Euteleostomi</taxon>
        <taxon>Mammalia</taxon>
        <taxon>Eutheria</taxon>
        <taxon>Laurasiatheria</taxon>
        <taxon>Artiodactyla</taxon>
        <taxon>Suina</taxon>
        <taxon>Tayassuidae</taxon>
        <taxon>Catagonus</taxon>
    </lineage>
</organism>
<reference evidence="2" key="1">
    <citation type="submission" date="2025-08" db="UniProtKB">
        <authorList>
            <consortium name="Ensembl"/>
        </authorList>
    </citation>
    <scope>IDENTIFICATION</scope>
</reference>
<keyword evidence="1" id="KW-0812">Transmembrane</keyword>
<evidence type="ECO:0000313" key="2">
    <source>
        <dbReference type="Ensembl" id="ENSCWAP00000027599.1"/>
    </source>
</evidence>
<dbReference type="Ensembl" id="ENSCWAT00000029915.1">
    <property type="protein sequence ID" value="ENSCWAP00000027599.1"/>
    <property type="gene ID" value="ENSCWAG00000020814.1"/>
</dbReference>
<keyword evidence="1" id="KW-0472">Membrane</keyword>
<dbReference type="AlphaFoldDB" id="A0A8C3YSD4"/>
<dbReference type="Proteomes" id="UP000694540">
    <property type="component" value="Unplaced"/>
</dbReference>
<feature type="transmembrane region" description="Helical" evidence="1">
    <location>
        <begin position="74"/>
        <end position="93"/>
    </location>
</feature>
<sequence>VGADLTHPWGLGSSIRASIPQGPPCHTWSLLSSGTRTRCCHLPQWFPMGYVQAGFITPLGNNGAPQARRGVSSWGRVGCFCCLWPLFVFWILRSPFQRLMLELELILLAGSVIIGSSHSTFQSILGTCGGP</sequence>
<keyword evidence="1" id="KW-1133">Transmembrane helix</keyword>
<keyword evidence="3" id="KW-1185">Reference proteome</keyword>
<dbReference type="GeneTree" id="ENSGT00910000147973"/>
<feature type="transmembrane region" description="Helical" evidence="1">
    <location>
        <begin position="105"/>
        <end position="125"/>
    </location>
</feature>
<evidence type="ECO:0000256" key="1">
    <source>
        <dbReference type="SAM" id="Phobius"/>
    </source>
</evidence>
<reference evidence="2" key="2">
    <citation type="submission" date="2025-09" db="UniProtKB">
        <authorList>
            <consortium name="Ensembl"/>
        </authorList>
    </citation>
    <scope>IDENTIFICATION</scope>
</reference>
<protein>
    <submittedName>
        <fullName evidence="2">Uncharacterized protein</fullName>
    </submittedName>
</protein>
<proteinExistence type="predicted"/>
<name>A0A8C3YSD4_9CETA</name>
<accession>A0A8C3YSD4</accession>
<evidence type="ECO:0000313" key="3">
    <source>
        <dbReference type="Proteomes" id="UP000694540"/>
    </source>
</evidence>